<evidence type="ECO:0000313" key="3">
    <source>
        <dbReference type="EMBL" id="ODR57581.1"/>
    </source>
</evidence>
<evidence type="ECO:0000313" key="4">
    <source>
        <dbReference type="Proteomes" id="UP000094067"/>
    </source>
</evidence>
<proteinExistence type="predicted"/>
<sequence length="79" mass="9429">MTELRKDAINLLEQMPEDKLYFIVQIMQGVNGLYGSEEQAIRDRAFERLESFRRKVYQLDCEKELESYREEKYGTADIS</sequence>
<dbReference type="Proteomes" id="UP000094869">
    <property type="component" value="Unassembled WGS sequence"/>
</dbReference>
<dbReference type="OrthoDB" id="2055833at2"/>
<gene>
    <name evidence="2" type="ORF">BEI59_24145</name>
    <name evidence="1" type="ORF">BEI61_01562</name>
    <name evidence="3" type="ORF">BEI63_10750</name>
</gene>
<comment type="caution">
    <text evidence="2">The sequence shown here is derived from an EMBL/GenBank/DDBJ whole genome shotgun (WGS) entry which is preliminary data.</text>
</comment>
<keyword evidence="6" id="KW-1185">Reference proteome</keyword>
<dbReference type="AlphaFoldDB" id="A0A1E3UBZ5"/>
<reference evidence="2 5" key="3">
    <citation type="submission" date="2016-08" db="EMBL/GenBank/DDBJ databases">
        <authorList>
            <person name="Seilhamer J.J."/>
        </authorList>
    </citation>
    <scope>NUCLEOTIDE SEQUENCE [LARGE SCALE GENOMIC DNA]</scope>
    <source>
        <strain evidence="2 5">NML150140-1</strain>
    </source>
</reference>
<dbReference type="RefSeq" id="WP_009251237.1">
    <property type="nucleotide sequence ID" value="NZ_CABMHK010000185.1"/>
</dbReference>
<organism evidence="2 5">
    <name type="scientific">Eisenbergiella tayi</name>
    <dbReference type="NCBI Taxonomy" id="1432052"/>
    <lineage>
        <taxon>Bacteria</taxon>
        <taxon>Bacillati</taxon>
        <taxon>Bacillota</taxon>
        <taxon>Clostridia</taxon>
        <taxon>Lachnospirales</taxon>
        <taxon>Lachnospiraceae</taxon>
        <taxon>Eisenbergiella</taxon>
    </lineage>
</organism>
<name>A0A1E3UBZ5_9FIRM</name>
<reference evidence="1 4" key="1">
    <citation type="submission" date="2016-07" db="EMBL/GenBank/DDBJ databases">
        <title>Characterization of isolates of Eisenbergiella tayi derived from blood cultures, using whole genome sequencing.</title>
        <authorList>
            <person name="Burdz T."/>
            <person name="Wiebe D."/>
            <person name="Huynh C."/>
            <person name="Bernard K."/>
        </authorList>
    </citation>
    <scope>NUCLEOTIDE SEQUENCE [LARGE SCALE GENOMIC DNA]</scope>
    <source>
        <strain evidence="1 4">NML 110608</strain>
    </source>
</reference>
<dbReference type="Proteomes" id="UP000094067">
    <property type="component" value="Unassembled WGS sequence"/>
</dbReference>
<evidence type="ECO:0000313" key="1">
    <source>
        <dbReference type="EMBL" id="ODM05673.1"/>
    </source>
</evidence>
<evidence type="ECO:0000313" key="6">
    <source>
        <dbReference type="Proteomes" id="UP000094869"/>
    </source>
</evidence>
<dbReference type="EMBL" id="MEHA01000022">
    <property type="protein sequence ID" value="ODR46839.1"/>
    <property type="molecule type" value="Genomic_DNA"/>
</dbReference>
<accession>A0A1E3UBZ5</accession>
<evidence type="ECO:0000313" key="5">
    <source>
        <dbReference type="Proteomes" id="UP000094271"/>
    </source>
</evidence>
<reference evidence="3 6" key="2">
    <citation type="submission" date="2016-08" db="EMBL/GenBank/DDBJ databases">
        <title>Characterization of Isolates of Eisenbergiella tayi Derived from Blood Cultures, Using Whole Genome Sequencing.</title>
        <authorList>
            <person name="Bernier A.-M."/>
            <person name="Burdz T."/>
            <person name="Wiebe D."/>
            <person name="Bernard K."/>
        </authorList>
    </citation>
    <scope>NUCLEOTIDE SEQUENCE [LARGE SCALE GENOMIC DNA]</scope>
    <source>
        <strain evidence="3 6">NML120146</strain>
    </source>
</reference>
<dbReference type="Proteomes" id="UP000094271">
    <property type="component" value="Unassembled WGS sequence"/>
</dbReference>
<dbReference type="EMBL" id="MEHD01000021">
    <property type="protein sequence ID" value="ODR57581.1"/>
    <property type="molecule type" value="Genomic_DNA"/>
</dbReference>
<protein>
    <submittedName>
        <fullName evidence="2">UDP-N-acetylenolpyruvoylglucosamine reductase</fullName>
    </submittedName>
</protein>
<dbReference type="EMBL" id="MCGH01000002">
    <property type="protein sequence ID" value="ODM05673.1"/>
    <property type="molecule type" value="Genomic_DNA"/>
</dbReference>
<evidence type="ECO:0000313" key="2">
    <source>
        <dbReference type="EMBL" id="ODR46839.1"/>
    </source>
</evidence>